<organism evidence="1 2">
    <name type="scientific">Stichopus japonicus</name>
    <name type="common">Sea cucumber</name>
    <dbReference type="NCBI Taxonomy" id="307972"/>
    <lineage>
        <taxon>Eukaryota</taxon>
        <taxon>Metazoa</taxon>
        <taxon>Echinodermata</taxon>
        <taxon>Eleutherozoa</taxon>
        <taxon>Echinozoa</taxon>
        <taxon>Holothuroidea</taxon>
        <taxon>Aspidochirotacea</taxon>
        <taxon>Aspidochirotida</taxon>
        <taxon>Stichopodidae</taxon>
        <taxon>Apostichopus</taxon>
    </lineage>
</organism>
<dbReference type="Proteomes" id="UP000230750">
    <property type="component" value="Unassembled WGS sequence"/>
</dbReference>
<dbReference type="STRING" id="307972.A0A2G8LS10"/>
<dbReference type="OrthoDB" id="2423195at2759"/>
<reference evidence="1 2" key="1">
    <citation type="journal article" date="2017" name="PLoS Biol.">
        <title>The sea cucumber genome provides insights into morphological evolution and visceral regeneration.</title>
        <authorList>
            <person name="Zhang X."/>
            <person name="Sun L."/>
            <person name="Yuan J."/>
            <person name="Sun Y."/>
            <person name="Gao Y."/>
            <person name="Zhang L."/>
            <person name="Li S."/>
            <person name="Dai H."/>
            <person name="Hamel J.F."/>
            <person name="Liu C."/>
            <person name="Yu Y."/>
            <person name="Liu S."/>
            <person name="Lin W."/>
            <person name="Guo K."/>
            <person name="Jin S."/>
            <person name="Xu P."/>
            <person name="Storey K.B."/>
            <person name="Huan P."/>
            <person name="Zhang T."/>
            <person name="Zhou Y."/>
            <person name="Zhang J."/>
            <person name="Lin C."/>
            <person name="Li X."/>
            <person name="Xing L."/>
            <person name="Huo D."/>
            <person name="Sun M."/>
            <person name="Wang L."/>
            <person name="Mercier A."/>
            <person name="Li F."/>
            <person name="Yang H."/>
            <person name="Xiang J."/>
        </authorList>
    </citation>
    <scope>NUCLEOTIDE SEQUENCE [LARGE SCALE GENOMIC DNA]</scope>
    <source>
        <strain evidence="1">Shaxun</strain>
        <tissue evidence="1">Muscle</tissue>
    </source>
</reference>
<dbReference type="AlphaFoldDB" id="A0A2G8LS10"/>
<dbReference type="EMBL" id="MRZV01000001">
    <property type="protein sequence ID" value="PIK63039.1"/>
    <property type="molecule type" value="Genomic_DNA"/>
</dbReference>
<name>A0A2G8LS10_STIJA</name>
<evidence type="ECO:0000313" key="2">
    <source>
        <dbReference type="Proteomes" id="UP000230750"/>
    </source>
</evidence>
<proteinExistence type="predicted"/>
<keyword evidence="2" id="KW-1185">Reference proteome</keyword>
<evidence type="ECO:0000313" key="1">
    <source>
        <dbReference type="EMBL" id="PIK63039.1"/>
    </source>
</evidence>
<accession>A0A2G8LS10</accession>
<comment type="caution">
    <text evidence="1">The sequence shown here is derived from an EMBL/GenBank/DDBJ whole genome shotgun (WGS) entry which is preliminary data.</text>
</comment>
<protein>
    <submittedName>
        <fullName evidence="1">Putative NFX1-type zinc finger-containing protein 1</fullName>
    </submittedName>
</protein>
<gene>
    <name evidence="1" type="ORF">BSL78_00046</name>
</gene>
<sequence length="259" mass="29403">MMLRCANHPTETTEVQAAKDFKAVPEGGVRSRARQGLIVDMFAQWTLVCGHECKSTCTEFCPPCVKQCENRCKHSSGPKMRSICTPCQEVCEWSCAIVNVADHVETLQRLPCDEPCRKILPCKHECIGVCGETCPKLCRICDKDEVTEVLFGMKTRTMPGLTLEDCDHIIEVVALDTWMKQTTVDEDTTVQLRVCPKCKTPIRRNLRYGNVIKQVRADVEEIKKQILGDPVNIREKREELIQDLSLERDGTVSEIRRVH</sequence>